<sequence>MIIIIMGVSGSGKSTIGKLLADALNWEFQDADNFHSTANIEKMRLGIPLNDTDRKPWLKDLQTAIAVWLEQNTNVVLACSALKADYRQYLVLDSDRIQLVYLQGSLNLLQQRLLGRQNHFMSEKLLNSQLETLEEPDDAICVDISEPPQLIVENLKTVIGL</sequence>
<evidence type="ECO:0000256" key="5">
    <source>
        <dbReference type="ARBA" id="ARBA00022741"/>
    </source>
</evidence>
<dbReference type="KEGG" id="aee:IM676_17695"/>
<keyword evidence="4 10" id="KW-0808">Transferase</keyword>
<dbReference type="InterPro" id="IPR006001">
    <property type="entry name" value="Therm_gnt_kin"/>
</dbReference>
<reference evidence="12" key="1">
    <citation type="submission" date="2020-10" db="EMBL/GenBank/DDBJ databases">
        <title>Genome-based taxonomic classification of the species Anabaenopsis elenkinii.</title>
        <authorList>
            <person name="Delbaje E."/>
            <person name="Andreote A.P.D."/>
            <person name="Pellegrinetti T.A."/>
            <person name="Cruz R.B."/>
            <person name="Branco L.H.Z."/>
            <person name="Fiore M.F."/>
        </authorList>
    </citation>
    <scope>NUCLEOTIDE SEQUENCE [LARGE SCALE GENOMIC DNA]</scope>
    <source>
        <strain evidence="12">CCIBt3563</strain>
    </source>
</reference>
<dbReference type="SUPFAM" id="SSF52540">
    <property type="entry name" value="P-loop containing nucleoside triphosphate hydrolases"/>
    <property type="match status" value="1"/>
</dbReference>
<dbReference type="FunFam" id="3.40.50.300:FF:000522">
    <property type="entry name" value="Gluconokinase"/>
    <property type="match status" value="1"/>
</dbReference>
<keyword evidence="12" id="KW-1185">Reference proteome</keyword>
<dbReference type="AlphaFoldDB" id="A0A7S6RCK2"/>
<dbReference type="InterPro" id="IPR027417">
    <property type="entry name" value="P-loop_NTPase"/>
</dbReference>
<evidence type="ECO:0000256" key="4">
    <source>
        <dbReference type="ARBA" id="ARBA00022679"/>
    </source>
</evidence>
<evidence type="ECO:0000256" key="3">
    <source>
        <dbReference type="ARBA" id="ARBA00012054"/>
    </source>
</evidence>
<organism evidence="11 12">
    <name type="scientific">Anabaenopsis elenkinii CCIBt3563</name>
    <dbReference type="NCBI Taxonomy" id="2779889"/>
    <lineage>
        <taxon>Bacteria</taxon>
        <taxon>Bacillati</taxon>
        <taxon>Cyanobacteriota</taxon>
        <taxon>Cyanophyceae</taxon>
        <taxon>Nostocales</taxon>
        <taxon>Nodulariaceae</taxon>
        <taxon>Anabaenopsis</taxon>
    </lineage>
</organism>
<dbReference type="RefSeq" id="WP_200988102.1">
    <property type="nucleotide sequence ID" value="NZ_CP063311.1"/>
</dbReference>
<name>A0A7S6RCK2_9CYAN</name>
<dbReference type="Gene3D" id="3.40.50.300">
    <property type="entry name" value="P-loop containing nucleotide triphosphate hydrolases"/>
    <property type="match status" value="1"/>
</dbReference>
<dbReference type="Proteomes" id="UP000593846">
    <property type="component" value="Chromosome"/>
</dbReference>
<evidence type="ECO:0000256" key="10">
    <source>
        <dbReference type="RuleBase" id="RU363066"/>
    </source>
</evidence>
<gene>
    <name evidence="11" type="ORF">IM676_17695</name>
</gene>
<comment type="similarity">
    <text evidence="2 10">Belongs to the gluconokinase GntK/GntV family.</text>
</comment>
<evidence type="ECO:0000313" key="11">
    <source>
        <dbReference type="EMBL" id="QOV22477.1"/>
    </source>
</evidence>
<dbReference type="NCBIfam" id="TIGR01313">
    <property type="entry name" value="therm_gnt_kin"/>
    <property type="match status" value="1"/>
</dbReference>
<proteinExistence type="inferred from homology"/>
<dbReference type="EC" id="2.7.1.12" evidence="3 10"/>
<dbReference type="GO" id="GO:0005524">
    <property type="term" value="F:ATP binding"/>
    <property type="evidence" value="ECO:0007669"/>
    <property type="project" value="UniProtKB-KW"/>
</dbReference>
<dbReference type="InterPro" id="IPR031322">
    <property type="entry name" value="Shikimate/glucono_kinase"/>
</dbReference>
<dbReference type="GO" id="GO:0005737">
    <property type="term" value="C:cytoplasm"/>
    <property type="evidence" value="ECO:0007669"/>
    <property type="project" value="TreeGrafter"/>
</dbReference>
<evidence type="ECO:0000256" key="6">
    <source>
        <dbReference type="ARBA" id="ARBA00022777"/>
    </source>
</evidence>
<accession>A0A7S6RCK2</accession>
<evidence type="ECO:0000256" key="7">
    <source>
        <dbReference type="ARBA" id="ARBA00022840"/>
    </source>
</evidence>
<comment type="catalytic activity">
    <reaction evidence="9 10">
        <text>D-gluconate + ATP = 6-phospho-D-gluconate + ADP + H(+)</text>
        <dbReference type="Rhea" id="RHEA:19433"/>
        <dbReference type="ChEBI" id="CHEBI:15378"/>
        <dbReference type="ChEBI" id="CHEBI:18391"/>
        <dbReference type="ChEBI" id="CHEBI:30616"/>
        <dbReference type="ChEBI" id="CHEBI:58759"/>
        <dbReference type="ChEBI" id="CHEBI:456216"/>
        <dbReference type="EC" id="2.7.1.12"/>
    </reaction>
</comment>
<dbReference type="CDD" id="cd02021">
    <property type="entry name" value="GntK"/>
    <property type="match status" value="1"/>
</dbReference>
<dbReference type="EMBL" id="CP063311">
    <property type="protein sequence ID" value="QOV22477.1"/>
    <property type="molecule type" value="Genomic_DNA"/>
</dbReference>
<keyword evidence="5 10" id="KW-0547">Nucleotide-binding</keyword>
<dbReference type="PANTHER" id="PTHR43442:SF3">
    <property type="entry name" value="GLUCONOKINASE-RELATED"/>
    <property type="match status" value="1"/>
</dbReference>
<evidence type="ECO:0000256" key="2">
    <source>
        <dbReference type="ARBA" id="ARBA00008420"/>
    </source>
</evidence>
<dbReference type="GO" id="GO:0019521">
    <property type="term" value="P:D-gluconate metabolic process"/>
    <property type="evidence" value="ECO:0007669"/>
    <property type="project" value="UniProtKB-KW"/>
</dbReference>
<dbReference type="Pfam" id="PF01202">
    <property type="entry name" value="SKI"/>
    <property type="match status" value="1"/>
</dbReference>
<dbReference type="PANTHER" id="PTHR43442">
    <property type="entry name" value="GLUCONOKINASE-RELATED"/>
    <property type="match status" value="1"/>
</dbReference>
<evidence type="ECO:0000256" key="8">
    <source>
        <dbReference type="ARBA" id="ARBA00023064"/>
    </source>
</evidence>
<keyword evidence="7 10" id="KW-0067">ATP-binding</keyword>
<protein>
    <recommendedName>
        <fullName evidence="3 10">Gluconokinase</fullName>
        <ecNumber evidence="3 10">2.7.1.12</ecNumber>
    </recommendedName>
</protein>
<keyword evidence="6 10" id="KW-0418">Kinase</keyword>
<evidence type="ECO:0000313" key="12">
    <source>
        <dbReference type="Proteomes" id="UP000593846"/>
    </source>
</evidence>
<evidence type="ECO:0000256" key="9">
    <source>
        <dbReference type="ARBA" id="ARBA00048090"/>
    </source>
</evidence>
<evidence type="ECO:0000256" key="1">
    <source>
        <dbReference type="ARBA" id="ARBA00004761"/>
    </source>
</evidence>
<dbReference type="GO" id="GO:0046316">
    <property type="term" value="F:gluconokinase activity"/>
    <property type="evidence" value="ECO:0007669"/>
    <property type="project" value="UniProtKB-EC"/>
</dbReference>
<keyword evidence="8" id="KW-0311">Gluconate utilization</keyword>
<comment type="pathway">
    <text evidence="1">Carbohydrate acid metabolism.</text>
</comment>